<keyword evidence="2 5" id="KW-0812">Transmembrane</keyword>
<reference evidence="6" key="1">
    <citation type="submission" date="2021-01" db="EMBL/GenBank/DDBJ databases">
        <authorList>
            <consortium name="Aspergillus chevalieri M1 genome sequencing consortium"/>
            <person name="Kazuki M."/>
            <person name="Futagami T."/>
        </authorList>
    </citation>
    <scope>NUCLEOTIDE SEQUENCE</scope>
    <source>
        <strain evidence="6">M1</strain>
    </source>
</reference>
<organism evidence="6 7">
    <name type="scientific">Aspergillus chevalieri</name>
    <name type="common">Eurotium chevalieri</name>
    <dbReference type="NCBI Taxonomy" id="182096"/>
    <lineage>
        <taxon>Eukaryota</taxon>
        <taxon>Fungi</taxon>
        <taxon>Dikarya</taxon>
        <taxon>Ascomycota</taxon>
        <taxon>Pezizomycotina</taxon>
        <taxon>Eurotiomycetes</taxon>
        <taxon>Eurotiomycetidae</taxon>
        <taxon>Eurotiales</taxon>
        <taxon>Aspergillaceae</taxon>
        <taxon>Aspergillus</taxon>
        <taxon>Aspergillus subgen. Aspergillus</taxon>
    </lineage>
</organism>
<protein>
    <submittedName>
        <fullName evidence="6">Uncharacterized protein</fullName>
    </submittedName>
</protein>
<dbReference type="EMBL" id="AP024422">
    <property type="protein sequence ID" value="BCR91618.1"/>
    <property type="molecule type" value="Genomic_DNA"/>
</dbReference>
<dbReference type="InterPro" id="IPR005351">
    <property type="entry name" value="ASTER"/>
</dbReference>
<dbReference type="GO" id="GO:0005789">
    <property type="term" value="C:endoplasmic reticulum membrane"/>
    <property type="evidence" value="ECO:0007669"/>
    <property type="project" value="InterPro"/>
</dbReference>
<feature type="transmembrane region" description="Helical" evidence="5">
    <location>
        <begin position="74"/>
        <end position="95"/>
    </location>
</feature>
<sequence length="111" mass="12214">MAAKKDMRRLDLAIPYIEPPTSKNDADVSGAMSSTMPMAAMFTRNRMIGWVSFVFSLQNWLGETEDQKSSSSTPAYMSVFMSFMALVVTYFPIFLSPQNQRAGATPAPSAS</sequence>
<evidence type="ECO:0000256" key="3">
    <source>
        <dbReference type="ARBA" id="ARBA00022989"/>
    </source>
</evidence>
<keyword evidence="7" id="KW-1185">Reference proteome</keyword>
<dbReference type="GeneID" id="66985976"/>
<proteinExistence type="predicted"/>
<comment type="subcellular location">
    <subcellularLocation>
        <location evidence="1">Membrane</location>
    </subcellularLocation>
</comment>
<dbReference type="KEGG" id="ache:ACHE_70461A"/>
<keyword evidence="3 5" id="KW-1133">Transmembrane helix</keyword>
<dbReference type="PANTHER" id="PTHR28038">
    <property type="entry name" value="ADL329WP"/>
    <property type="match status" value="1"/>
</dbReference>
<evidence type="ECO:0000256" key="4">
    <source>
        <dbReference type="ARBA" id="ARBA00023136"/>
    </source>
</evidence>
<dbReference type="RefSeq" id="XP_043140140.1">
    <property type="nucleotide sequence ID" value="XM_043282796.1"/>
</dbReference>
<dbReference type="GO" id="GO:0044183">
    <property type="term" value="F:protein folding chaperone"/>
    <property type="evidence" value="ECO:0007669"/>
    <property type="project" value="InterPro"/>
</dbReference>
<dbReference type="Pfam" id="PF03669">
    <property type="entry name" value="ASTER"/>
    <property type="match status" value="1"/>
</dbReference>
<dbReference type="Proteomes" id="UP000637239">
    <property type="component" value="Chromosome 7"/>
</dbReference>
<keyword evidence="4 5" id="KW-0472">Membrane</keyword>
<evidence type="ECO:0000256" key="5">
    <source>
        <dbReference type="SAM" id="Phobius"/>
    </source>
</evidence>
<gene>
    <name evidence="6" type="ORF">ACHE_70461A</name>
</gene>
<evidence type="ECO:0000313" key="6">
    <source>
        <dbReference type="EMBL" id="BCR91618.1"/>
    </source>
</evidence>
<dbReference type="PANTHER" id="PTHR28038:SF1">
    <property type="entry name" value="ADL329WP"/>
    <property type="match status" value="1"/>
</dbReference>
<name>A0A7R7VVN5_ASPCH</name>
<evidence type="ECO:0000313" key="7">
    <source>
        <dbReference type="Proteomes" id="UP000637239"/>
    </source>
</evidence>
<evidence type="ECO:0000256" key="2">
    <source>
        <dbReference type="ARBA" id="ARBA00022692"/>
    </source>
</evidence>
<feature type="transmembrane region" description="Helical" evidence="5">
    <location>
        <begin position="45"/>
        <end position="62"/>
    </location>
</feature>
<accession>A0A7R7VVN5</accession>
<dbReference type="AlphaFoldDB" id="A0A7R7VVN5"/>
<evidence type="ECO:0000256" key="1">
    <source>
        <dbReference type="ARBA" id="ARBA00004370"/>
    </source>
</evidence>
<reference evidence="6" key="2">
    <citation type="submission" date="2021-02" db="EMBL/GenBank/DDBJ databases">
        <title>Aspergillus chevalieri M1 genome sequence.</title>
        <authorList>
            <person name="Kadooka C."/>
            <person name="Mori K."/>
            <person name="Futagami T."/>
        </authorList>
    </citation>
    <scope>NUCLEOTIDE SEQUENCE</scope>
    <source>
        <strain evidence="6">M1</strain>
    </source>
</reference>
<dbReference type="GO" id="GO:0045048">
    <property type="term" value="P:protein insertion into ER membrane"/>
    <property type="evidence" value="ECO:0007669"/>
    <property type="project" value="InterPro"/>
</dbReference>